<feature type="transmembrane region" description="Helical" evidence="6">
    <location>
        <begin position="284"/>
        <end position="310"/>
    </location>
</feature>
<feature type="transmembrane region" description="Helical" evidence="6">
    <location>
        <begin position="352"/>
        <end position="374"/>
    </location>
</feature>
<feature type="transmembrane region" description="Helical" evidence="6">
    <location>
        <begin position="322"/>
        <end position="340"/>
    </location>
</feature>
<dbReference type="AlphaFoldDB" id="A0A844FQI1"/>
<dbReference type="PANTHER" id="PTHR30250:SF11">
    <property type="entry name" value="O-ANTIGEN TRANSPORTER-RELATED"/>
    <property type="match status" value="1"/>
</dbReference>
<evidence type="ECO:0000256" key="3">
    <source>
        <dbReference type="ARBA" id="ARBA00022692"/>
    </source>
</evidence>
<protein>
    <recommendedName>
        <fullName evidence="9">Polysaccharide biosynthesis protein</fullName>
    </recommendedName>
</protein>
<proteinExistence type="predicted"/>
<keyword evidence="8" id="KW-1185">Reference proteome</keyword>
<gene>
    <name evidence="7" type="ORF">FYJ79_01135</name>
</gene>
<evidence type="ECO:0000256" key="1">
    <source>
        <dbReference type="ARBA" id="ARBA00004651"/>
    </source>
</evidence>
<evidence type="ECO:0000256" key="2">
    <source>
        <dbReference type="ARBA" id="ARBA00022475"/>
    </source>
</evidence>
<dbReference type="EMBL" id="VUNM01000001">
    <property type="protein sequence ID" value="MST88211.1"/>
    <property type="molecule type" value="Genomic_DNA"/>
</dbReference>
<organism evidence="7 8">
    <name type="scientific">Sharpea porci</name>
    <dbReference type="NCBI Taxonomy" id="2652286"/>
    <lineage>
        <taxon>Bacteria</taxon>
        <taxon>Bacillati</taxon>
        <taxon>Bacillota</taxon>
        <taxon>Erysipelotrichia</taxon>
        <taxon>Erysipelotrichales</taxon>
        <taxon>Coprobacillaceae</taxon>
        <taxon>Sharpea</taxon>
    </lineage>
</organism>
<feature type="transmembrane region" description="Helical" evidence="6">
    <location>
        <begin position="162"/>
        <end position="181"/>
    </location>
</feature>
<feature type="transmembrane region" description="Helical" evidence="6">
    <location>
        <begin position="201"/>
        <end position="222"/>
    </location>
</feature>
<evidence type="ECO:0000313" key="8">
    <source>
        <dbReference type="Proteomes" id="UP000442619"/>
    </source>
</evidence>
<keyword evidence="3 6" id="KW-0812">Transmembrane</keyword>
<dbReference type="PANTHER" id="PTHR30250">
    <property type="entry name" value="PST FAMILY PREDICTED COLANIC ACID TRANSPORTER"/>
    <property type="match status" value="1"/>
</dbReference>
<evidence type="ECO:0008006" key="9">
    <source>
        <dbReference type="Google" id="ProtNLM"/>
    </source>
</evidence>
<dbReference type="InterPro" id="IPR050833">
    <property type="entry name" value="Poly_Biosynth_Transport"/>
</dbReference>
<feature type="transmembrane region" description="Helical" evidence="6">
    <location>
        <begin position="242"/>
        <end position="263"/>
    </location>
</feature>
<dbReference type="Proteomes" id="UP000442619">
    <property type="component" value="Unassembled WGS sequence"/>
</dbReference>
<evidence type="ECO:0000256" key="5">
    <source>
        <dbReference type="ARBA" id="ARBA00023136"/>
    </source>
</evidence>
<reference evidence="7 8" key="1">
    <citation type="submission" date="2019-08" db="EMBL/GenBank/DDBJ databases">
        <title>In-depth cultivation of the pig gut microbiome towards novel bacterial diversity and tailored functional studies.</title>
        <authorList>
            <person name="Wylensek D."/>
            <person name="Hitch T.C.A."/>
            <person name="Clavel T."/>
        </authorList>
    </citation>
    <scope>NUCLEOTIDE SEQUENCE [LARGE SCALE GENOMIC DNA]</scope>
    <source>
        <strain evidence="7 8">CA-Schmier-601-WT-3</strain>
    </source>
</reference>
<evidence type="ECO:0000256" key="6">
    <source>
        <dbReference type="SAM" id="Phobius"/>
    </source>
</evidence>
<keyword evidence="5 6" id="KW-0472">Membrane</keyword>
<keyword evidence="4 6" id="KW-1133">Transmembrane helix</keyword>
<dbReference type="GO" id="GO:0005886">
    <property type="term" value="C:plasma membrane"/>
    <property type="evidence" value="ECO:0007669"/>
    <property type="project" value="UniProtKB-SubCell"/>
</dbReference>
<comment type="subcellular location">
    <subcellularLocation>
        <location evidence="1">Cell membrane</location>
        <topology evidence="1">Multi-pass membrane protein</topology>
    </subcellularLocation>
</comment>
<feature type="transmembrane region" description="Helical" evidence="6">
    <location>
        <begin position="81"/>
        <end position="101"/>
    </location>
</feature>
<feature type="transmembrane region" description="Helical" evidence="6">
    <location>
        <begin position="380"/>
        <end position="399"/>
    </location>
</feature>
<feature type="transmembrane region" description="Helical" evidence="6">
    <location>
        <begin position="107"/>
        <end position="128"/>
    </location>
</feature>
<evidence type="ECO:0000313" key="7">
    <source>
        <dbReference type="EMBL" id="MST88211.1"/>
    </source>
</evidence>
<evidence type="ECO:0000256" key="4">
    <source>
        <dbReference type="ARBA" id="ARBA00022989"/>
    </source>
</evidence>
<sequence>MDRQLRKNVVWNIIGSTFSSFNSLFFLVIVNRVNGIFDGGVFSYAFSLACLFFIIGNYAGRTYQLSDSEGKLNDSEYLLHKIITCIIMMVCCLCYCIFQPYTEKKLIAVITLTAFRGLDALSETFYGFMQKKEQLYIAGISMFVKSLIGVSIFLIVDLLTHNLALSCAILILTNLSVILLIDIPFGRKNMHKAKIRNNHLLSLFPSGFSVFAFSFLAIYIVNVPKYVINGILSDDYQTIFNIIAMPATFMSLCGQYIINPVLVKLVDFHETNKPDKFKKLIAKILFLLVGILVIVEVGAYLLGIPILSLIYAVDLHAYKMQLLLILLGAFVYTLATIYSMALTTMQHNNFQLVIYIVSSICGFVLSSVLIRRLGIQGATFAYFGTMLLHGIQYTIYYHFELNSWHKMIAKEQ</sequence>
<comment type="caution">
    <text evidence="7">The sequence shown here is derived from an EMBL/GenBank/DDBJ whole genome shotgun (WGS) entry which is preliminary data.</text>
</comment>
<name>A0A844FQI1_9FIRM</name>
<feature type="transmembrane region" description="Helical" evidence="6">
    <location>
        <begin position="135"/>
        <end position="156"/>
    </location>
</feature>
<keyword evidence="2" id="KW-1003">Cell membrane</keyword>
<accession>A0A844FQI1</accession>
<dbReference type="RefSeq" id="WP_154514152.1">
    <property type="nucleotide sequence ID" value="NZ_VUNM01000001.1"/>
</dbReference>
<feature type="transmembrane region" description="Helical" evidence="6">
    <location>
        <begin position="9"/>
        <end position="29"/>
    </location>
</feature>
<feature type="transmembrane region" description="Helical" evidence="6">
    <location>
        <begin position="41"/>
        <end position="60"/>
    </location>
</feature>